<dbReference type="STRING" id="530584.SAMN05421630_101706"/>
<evidence type="ECO:0000313" key="2">
    <source>
        <dbReference type="Proteomes" id="UP000199494"/>
    </source>
</evidence>
<reference evidence="1 2" key="1">
    <citation type="submission" date="2016-10" db="EMBL/GenBank/DDBJ databases">
        <authorList>
            <person name="de Groot N.N."/>
        </authorList>
    </citation>
    <scope>NUCLEOTIDE SEQUENCE [LARGE SCALE GENOMIC DNA]</scope>
    <source>
        <strain evidence="1 2">CGMCC 4.5506</strain>
    </source>
</reference>
<keyword evidence="2" id="KW-1185">Reference proteome</keyword>
<dbReference type="AlphaFoldDB" id="A0A222VNN9"/>
<sequence length="94" mass="10192">MATKFRYWCGECNHRTAWLPESEGVSQHGRHYLRQHPGIEPGGGFEIQKSRDGGGGCLAVIVSLFLILIFAATCEGEAGSTPERPTVADVFIDG</sequence>
<proteinExistence type="predicted"/>
<protein>
    <submittedName>
        <fullName evidence="1">Uncharacterized protein</fullName>
    </submittedName>
</protein>
<gene>
    <name evidence="1" type="ORF">SAMN05421630_101706</name>
</gene>
<dbReference type="RefSeq" id="WP_176879494.1">
    <property type="nucleotide sequence ID" value="NZ_CP016353.1"/>
</dbReference>
<organism evidence="1 2">
    <name type="scientific">Prauserella marina</name>
    <dbReference type="NCBI Taxonomy" id="530584"/>
    <lineage>
        <taxon>Bacteria</taxon>
        <taxon>Bacillati</taxon>
        <taxon>Actinomycetota</taxon>
        <taxon>Actinomycetes</taxon>
        <taxon>Pseudonocardiales</taxon>
        <taxon>Pseudonocardiaceae</taxon>
        <taxon>Prauserella</taxon>
    </lineage>
</organism>
<dbReference type="KEGG" id="pmad:BAY61_11675"/>
<dbReference type="EMBL" id="FMZE01000001">
    <property type="protein sequence ID" value="SDC17725.1"/>
    <property type="molecule type" value="Genomic_DNA"/>
</dbReference>
<dbReference type="Proteomes" id="UP000199494">
    <property type="component" value="Unassembled WGS sequence"/>
</dbReference>
<accession>A0A222VNN9</accession>
<name>A0A222VNN9_9PSEU</name>
<evidence type="ECO:0000313" key="1">
    <source>
        <dbReference type="EMBL" id="SDC17725.1"/>
    </source>
</evidence>